<keyword evidence="3" id="KW-1185">Reference proteome</keyword>
<sequence length="535" mass="61672">MDFSILKRLRCDPSITIKPADKGGALVIMNSKDYMKEIQHQLSDSETYRRLDRDPTSEIVVRISTLAKDALENQIIDVGLSKFLIKKYPLTPVIYVLPKVHKSLSTPPGRPIVSAVDSVFSPLSIFLDRVARPYLQRIASFILDTNEFLIKLRNITVRDSSILVSLDITSLYTSIQNTEGMSAMKNALIELGFRDNQLQFLLDLLDLVLGNRFFLFDGVFYTQIQGTSMGTNVAPTYANIFMSEFEENVVYKCSLFQQYAHHWYRYIDDIIFIWEGPKELLDQFLVVLNTGSPSIKFTMSSSFTQISFLDTLVVKKDGRLFTDLYRKPTDRNSLLRYDSAHPITLLDSLPRSQIMRVERVVNLPDAKGRRLEEMIERFRARGYPKQLLSQEVSRLNQQIMPQRRRNQNHGRIPFVSKYGTHTQQVKNILCKYWYILRDAYPMIPEFQSTPLMSYKKGRSFRETLVKAEFRHDTGRGPFFGKPKDGTFPCLNCSCCNAVIRGESFSHPHSGKKFKIRGYFTCNSMFVVYLLKCPCG</sequence>
<dbReference type="AlphaFoldDB" id="A0A8C5WHS1"/>
<dbReference type="PANTHER" id="PTHR21301">
    <property type="entry name" value="REVERSE TRANSCRIPTASE"/>
    <property type="match status" value="1"/>
</dbReference>
<dbReference type="Pfam" id="PF00078">
    <property type="entry name" value="RVT_1"/>
    <property type="match status" value="1"/>
</dbReference>
<evidence type="ECO:0000259" key="1">
    <source>
        <dbReference type="PROSITE" id="PS50878"/>
    </source>
</evidence>
<dbReference type="InterPro" id="IPR058912">
    <property type="entry name" value="HTH_animal"/>
</dbReference>
<dbReference type="OrthoDB" id="10025388at2759"/>
<dbReference type="Pfam" id="PF26215">
    <property type="entry name" value="HTH_animal"/>
    <property type="match status" value="1"/>
</dbReference>
<name>A0A8C5WHS1_9ANUR</name>
<reference evidence="2" key="1">
    <citation type="submission" date="2025-08" db="UniProtKB">
        <authorList>
            <consortium name="Ensembl"/>
        </authorList>
    </citation>
    <scope>IDENTIFICATION</scope>
</reference>
<dbReference type="Proteomes" id="UP000694569">
    <property type="component" value="Unplaced"/>
</dbReference>
<proteinExistence type="predicted"/>
<dbReference type="Ensembl" id="ENSLLET00000040833.1">
    <property type="protein sequence ID" value="ENSLLEP00000039252.1"/>
    <property type="gene ID" value="ENSLLEG00000024954.1"/>
</dbReference>
<feature type="domain" description="Reverse transcriptase" evidence="1">
    <location>
        <begin position="78"/>
        <end position="326"/>
    </location>
</feature>
<dbReference type="PANTHER" id="PTHR21301:SF12">
    <property type="match status" value="1"/>
</dbReference>
<dbReference type="PROSITE" id="PS50878">
    <property type="entry name" value="RT_POL"/>
    <property type="match status" value="1"/>
</dbReference>
<evidence type="ECO:0000313" key="2">
    <source>
        <dbReference type="Ensembl" id="ENSLLEP00000039252.1"/>
    </source>
</evidence>
<dbReference type="GeneTree" id="ENSGT00840000129931"/>
<reference evidence="2" key="2">
    <citation type="submission" date="2025-09" db="UniProtKB">
        <authorList>
            <consortium name="Ensembl"/>
        </authorList>
    </citation>
    <scope>IDENTIFICATION</scope>
</reference>
<protein>
    <recommendedName>
        <fullName evidence="1">Reverse transcriptase domain-containing protein</fullName>
    </recommendedName>
</protein>
<accession>A0A8C5WHS1</accession>
<dbReference type="InterPro" id="IPR000477">
    <property type="entry name" value="RT_dom"/>
</dbReference>
<evidence type="ECO:0000313" key="3">
    <source>
        <dbReference type="Proteomes" id="UP000694569"/>
    </source>
</evidence>
<organism evidence="2 3">
    <name type="scientific">Leptobrachium leishanense</name>
    <name type="common">Leishan spiny toad</name>
    <dbReference type="NCBI Taxonomy" id="445787"/>
    <lineage>
        <taxon>Eukaryota</taxon>
        <taxon>Metazoa</taxon>
        <taxon>Chordata</taxon>
        <taxon>Craniata</taxon>
        <taxon>Vertebrata</taxon>
        <taxon>Euteleostomi</taxon>
        <taxon>Amphibia</taxon>
        <taxon>Batrachia</taxon>
        <taxon>Anura</taxon>
        <taxon>Pelobatoidea</taxon>
        <taxon>Megophryidae</taxon>
        <taxon>Leptobrachium</taxon>
    </lineage>
</organism>